<dbReference type="PANTHER" id="PTHR14226:SF25">
    <property type="entry name" value="PHOSPHOESTERASE"/>
    <property type="match status" value="1"/>
</dbReference>
<keyword evidence="1" id="KW-0442">Lipid degradation</keyword>
<dbReference type="GO" id="GO:0016787">
    <property type="term" value="F:hydrolase activity"/>
    <property type="evidence" value="ECO:0007669"/>
    <property type="project" value="UniProtKB-UniRule"/>
</dbReference>
<reference evidence="2" key="1">
    <citation type="submission" date="2021-03" db="EMBL/GenBank/DDBJ databases">
        <title>Plesiomonas shigelloides zfcc0051, isolated from zebrafish feces.</title>
        <authorList>
            <person name="Vanderhoek Z."/>
            <person name="Gaulke C."/>
        </authorList>
    </citation>
    <scope>NUCLEOTIDE SEQUENCE</scope>
    <source>
        <strain evidence="2">Zfcc0051</strain>
    </source>
</reference>
<keyword evidence="1" id="KW-0378">Hydrolase</keyword>
<organism evidence="2 3">
    <name type="scientific">Plesiomonas shigelloides</name>
    <name type="common">Aeromonas shigelloides</name>
    <dbReference type="NCBI Taxonomy" id="703"/>
    <lineage>
        <taxon>Bacteria</taxon>
        <taxon>Pseudomonadati</taxon>
        <taxon>Pseudomonadota</taxon>
        <taxon>Gammaproteobacteria</taxon>
        <taxon>Enterobacterales</taxon>
        <taxon>Enterobacteriaceae</taxon>
        <taxon>Plesiomonas</taxon>
    </lineage>
</organism>
<dbReference type="Pfam" id="PF01734">
    <property type="entry name" value="Patatin"/>
    <property type="match status" value="1"/>
</dbReference>
<name>A0A1A9AU60_PLESH</name>
<protein>
    <submittedName>
        <fullName evidence="2">Patatin-like phospholipase family protein</fullName>
    </submittedName>
</protein>
<dbReference type="RefSeq" id="WP_010862783.1">
    <property type="nucleotide sequence ID" value="NZ_CP027852.1"/>
</dbReference>
<evidence type="ECO:0000313" key="2">
    <source>
        <dbReference type="EMBL" id="MBO1107267.1"/>
    </source>
</evidence>
<dbReference type="Pfam" id="PF19890">
    <property type="entry name" value="DUF6363"/>
    <property type="match status" value="1"/>
</dbReference>
<dbReference type="CDD" id="cd07208">
    <property type="entry name" value="Pat_hypo_Ecoli_yjju_like"/>
    <property type="match status" value="1"/>
</dbReference>
<proteinExistence type="predicted"/>
<gene>
    <name evidence="2" type="ORF">J2R62_03370</name>
</gene>
<accession>A0A1A9AU60</accession>
<dbReference type="InterPro" id="IPR016035">
    <property type="entry name" value="Acyl_Trfase/lysoPLipase"/>
</dbReference>
<feature type="short sequence motif" description="DGA/G" evidence="1">
    <location>
        <begin position="183"/>
        <end position="185"/>
    </location>
</feature>
<feature type="short sequence motif" description="GXGXXG" evidence="1">
    <location>
        <begin position="32"/>
        <end position="37"/>
    </location>
</feature>
<dbReference type="KEGG" id="pshi:SAMEA2665130_0214"/>
<dbReference type="SUPFAM" id="SSF52151">
    <property type="entry name" value="FabD/lysophospholipase-like"/>
    <property type="match status" value="1"/>
</dbReference>
<feature type="active site" description="Proton acceptor" evidence="1">
    <location>
        <position position="183"/>
    </location>
</feature>
<comment type="caution">
    <text evidence="2">The sequence shown here is derived from an EMBL/GenBank/DDBJ whole genome shotgun (WGS) entry which is preliminary data.</text>
</comment>
<dbReference type="EMBL" id="JAFNAA010000003">
    <property type="protein sequence ID" value="MBO1107267.1"/>
    <property type="molecule type" value="Genomic_DNA"/>
</dbReference>
<feature type="short sequence motif" description="GXSXG" evidence="1">
    <location>
        <begin position="60"/>
        <end position="64"/>
    </location>
</feature>
<dbReference type="PROSITE" id="PS51635">
    <property type="entry name" value="PNPLA"/>
    <property type="match status" value="1"/>
</dbReference>
<dbReference type="AlphaFoldDB" id="A0A1A9AU60"/>
<dbReference type="Gene3D" id="3.40.1090.10">
    <property type="entry name" value="Cytosolic phospholipase A2 catalytic domain"/>
    <property type="match status" value="2"/>
</dbReference>
<dbReference type="InterPro" id="IPR037483">
    <property type="entry name" value="YjjU-like"/>
</dbReference>
<sequence length="308" mass="34766">MGKRLPLSIGCIEPLSIARPVRYEKLALVCEGGGQRGIFTAGVLDEFLGDNYYPFDLILGTSAGAQNASAYVLNQAGYARNVITRFTTQKRFFSPVSFATGGHMLNLDWLMDSVAQIYPLALDRAQARLQDREFLMCASRYDDFQPVYMSASADNWHDAMKASSAIPGLYRNGVDVGGVRYWDGGVSAAIPVEEAYRRGADLIVVIRTVPSEPYYTSEWLSRFSKWLSHSKFHHMAQMVEHHEHCYKQTQHFLLNPPDKLRIIEIFPPHTLASKTLGSNQTELDHDYWIGRHCGRYFLSAVAPWLKHA</sequence>
<feature type="active site" description="Nucleophile" evidence="1">
    <location>
        <position position="62"/>
    </location>
</feature>
<dbReference type="InterPro" id="IPR050301">
    <property type="entry name" value="NTE"/>
</dbReference>
<dbReference type="PANTHER" id="PTHR14226">
    <property type="entry name" value="NEUROPATHY TARGET ESTERASE/SWISS CHEESE D.MELANOGASTER"/>
    <property type="match status" value="1"/>
</dbReference>
<dbReference type="GeneID" id="69705059"/>
<dbReference type="InterPro" id="IPR045943">
    <property type="entry name" value="DUF6363"/>
</dbReference>
<dbReference type="InterPro" id="IPR002641">
    <property type="entry name" value="PNPLA_dom"/>
</dbReference>
<keyword evidence="1" id="KW-0443">Lipid metabolism</keyword>
<dbReference type="Proteomes" id="UP000664658">
    <property type="component" value="Unassembled WGS sequence"/>
</dbReference>
<evidence type="ECO:0000313" key="3">
    <source>
        <dbReference type="Proteomes" id="UP000664658"/>
    </source>
</evidence>
<evidence type="ECO:0000256" key="1">
    <source>
        <dbReference type="PROSITE-ProRule" id="PRU01161"/>
    </source>
</evidence>
<dbReference type="GO" id="GO:0016042">
    <property type="term" value="P:lipid catabolic process"/>
    <property type="evidence" value="ECO:0007669"/>
    <property type="project" value="UniProtKB-UniRule"/>
</dbReference>